<evidence type="ECO:0000256" key="2">
    <source>
        <dbReference type="SAM" id="Phobius"/>
    </source>
</evidence>
<keyword evidence="3" id="KW-0732">Signal</keyword>
<feature type="signal peptide" evidence="3">
    <location>
        <begin position="1"/>
        <end position="21"/>
    </location>
</feature>
<keyword evidence="2" id="KW-1133">Transmembrane helix</keyword>
<gene>
    <name evidence="4" type="ORF">HMN09_01092500</name>
</gene>
<sequence>MVDMLDHTMALFCAVILVCRCTVTNDRAAQYRDLLKRWVDGLPDVHPHTLPHPVRPNIHLAFHVFDFLILFGPIIAWWSFPFERMIGFLQNINTNHRIGGELESTLTKSFFRAAALRRWLRRPDCPPVIQEVKSLFDKVFPSYNAPEDSELPERDSSRALQEERHHFRLRQQPCRE</sequence>
<reference evidence="4" key="1">
    <citation type="submission" date="2020-05" db="EMBL/GenBank/DDBJ databases">
        <title>Mycena genomes resolve the evolution of fungal bioluminescence.</title>
        <authorList>
            <person name="Tsai I.J."/>
        </authorList>
    </citation>
    <scope>NUCLEOTIDE SEQUENCE</scope>
    <source>
        <strain evidence="4">110903Hualien_Pintung</strain>
    </source>
</reference>
<dbReference type="Proteomes" id="UP000613580">
    <property type="component" value="Unassembled WGS sequence"/>
</dbReference>
<evidence type="ECO:0000313" key="4">
    <source>
        <dbReference type="EMBL" id="KAF7296235.1"/>
    </source>
</evidence>
<protein>
    <submittedName>
        <fullName evidence="4">Uncharacterized protein</fullName>
    </submittedName>
</protein>
<evidence type="ECO:0000313" key="5">
    <source>
        <dbReference type="Proteomes" id="UP000613580"/>
    </source>
</evidence>
<accession>A0A8H6SCJ5</accession>
<feature type="chain" id="PRO_5034169007" evidence="3">
    <location>
        <begin position="22"/>
        <end position="176"/>
    </location>
</feature>
<keyword evidence="2" id="KW-0812">Transmembrane</keyword>
<keyword evidence="2" id="KW-0472">Membrane</keyword>
<feature type="compositionally biased region" description="Basic and acidic residues" evidence="1">
    <location>
        <begin position="151"/>
        <end position="165"/>
    </location>
</feature>
<organism evidence="4 5">
    <name type="scientific">Mycena chlorophos</name>
    <name type="common">Agaric fungus</name>
    <name type="synonym">Agaricus chlorophos</name>
    <dbReference type="NCBI Taxonomy" id="658473"/>
    <lineage>
        <taxon>Eukaryota</taxon>
        <taxon>Fungi</taxon>
        <taxon>Dikarya</taxon>
        <taxon>Basidiomycota</taxon>
        <taxon>Agaricomycotina</taxon>
        <taxon>Agaricomycetes</taxon>
        <taxon>Agaricomycetidae</taxon>
        <taxon>Agaricales</taxon>
        <taxon>Marasmiineae</taxon>
        <taxon>Mycenaceae</taxon>
        <taxon>Mycena</taxon>
    </lineage>
</organism>
<dbReference type="OrthoDB" id="3247418at2759"/>
<keyword evidence="5" id="KW-1185">Reference proteome</keyword>
<name>A0A8H6SCJ5_MYCCL</name>
<evidence type="ECO:0000256" key="1">
    <source>
        <dbReference type="SAM" id="MobiDB-lite"/>
    </source>
</evidence>
<evidence type="ECO:0000256" key="3">
    <source>
        <dbReference type="SAM" id="SignalP"/>
    </source>
</evidence>
<proteinExistence type="predicted"/>
<dbReference type="EMBL" id="JACAZE010000017">
    <property type="protein sequence ID" value="KAF7296235.1"/>
    <property type="molecule type" value="Genomic_DNA"/>
</dbReference>
<feature type="transmembrane region" description="Helical" evidence="2">
    <location>
        <begin position="60"/>
        <end position="80"/>
    </location>
</feature>
<comment type="caution">
    <text evidence="4">The sequence shown here is derived from an EMBL/GenBank/DDBJ whole genome shotgun (WGS) entry which is preliminary data.</text>
</comment>
<dbReference type="AlphaFoldDB" id="A0A8H6SCJ5"/>
<feature type="region of interest" description="Disordered" evidence="1">
    <location>
        <begin position="143"/>
        <end position="176"/>
    </location>
</feature>